<keyword evidence="1" id="KW-0472">Membrane</keyword>
<accession>A0AA36DJ37</accession>
<keyword evidence="1" id="KW-1133">Transmembrane helix</keyword>
<dbReference type="AlphaFoldDB" id="A0AA36DJ37"/>
<dbReference type="EMBL" id="CATQJL010000001">
    <property type="protein sequence ID" value="CAJ0588528.1"/>
    <property type="molecule type" value="Genomic_DNA"/>
</dbReference>
<name>A0AA36DJ37_CYLNA</name>
<protein>
    <submittedName>
        <fullName evidence="2">Uncharacterized protein</fullName>
    </submittedName>
</protein>
<sequence>MVYLLVTGVYSSEVAKVTLKLSQSWASPSSIMIAMFNYLIVVLMFIVGVEGRIFGGGPYYGGGGYGGYGGGPGGGRIRLG</sequence>
<evidence type="ECO:0000313" key="3">
    <source>
        <dbReference type="Proteomes" id="UP001176961"/>
    </source>
</evidence>
<proteinExistence type="predicted"/>
<reference evidence="2" key="1">
    <citation type="submission" date="2023-07" db="EMBL/GenBank/DDBJ databases">
        <authorList>
            <consortium name="CYATHOMIX"/>
        </authorList>
    </citation>
    <scope>NUCLEOTIDE SEQUENCE</scope>
    <source>
        <strain evidence="2">N/A</strain>
    </source>
</reference>
<keyword evidence="1" id="KW-0812">Transmembrane</keyword>
<organism evidence="2 3">
    <name type="scientific">Cylicocyclus nassatus</name>
    <name type="common">Nematode worm</name>
    <dbReference type="NCBI Taxonomy" id="53992"/>
    <lineage>
        <taxon>Eukaryota</taxon>
        <taxon>Metazoa</taxon>
        <taxon>Ecdysozoa</taxon>
        <taxon>Nematoda</taxon>
        <taxon>Chromadorea</taxon>
        <taxon>Rhabditida</taxon>
        <taxon>Rhabditina</taxon>
        <taxon>Rhabditomorpha</taxon>
        <taxon>Strongyloidea</taxon>
        <taxon>Strongylidae</taxon>
        <taxon>Cylicocyclus</taxon>
    </lineage>
</organism>
<evidence type="ECO:0000313" key="2">
    <source>
        <dbReference type="EMBL" id="CAJ0588528.1"/>
    </source>
</evidence>
<dbReference type="Proteomes" id="UP001176961">
    <property type="component" value="Unassembled WGS sequence"/>
</dbReference>
<keyword evidence="3" id="KW-1185">Reference proteome</keyword>
<feature type="transmembrane region" description="Helical" evidence="1">
    <location>
        <begin position="29"/>
        <end position="49"/>
    </location>
</feature>
<comment type="caution">
    <text evidence="2">The sequence shown here is derived from an EMBL/GenBank/DDBJ whole genome shotgun (WGS) entry which is preliminary data.</text>
</comment>
<evidence type="ECO:0000256" key="1">
    <source>
        <dbReference type="SAM" id="Phobius"/>
    </source>
</evidence>
<gene>
    <name evidence="2" type="ORF">CYNAS_LOCUS511</name>
</gene>